<keyword evidence="13" id="KW-1185">Reference proteome</keyword>
<evidence type="ECO:0000256" key="4">
    <source>
        <dbReference type="ARBA" id="ARBA00022692"/>
    </source>
</evidence>
<dbReference type="GO" id="GO:0004190">
    <property type="term" value="F:aspartic-type endopeptidase activity"/>
    <property type="evidence" value="ECO:0007669"/>
    <property type="project" value="UniProtKB-UniRule"/>
</dbReference>
<evidence type="ECO:0000256" key="8">
    <source>
        <dbReference type="ARBA" id="ARBA00023136"/>
    </source>
</evidence>
<proteinExistence type="inferred from homology"/>
<dbReference type="InterPro" id="IPR001872">
    <property type="entry name" value="Peptidase_A8"/>
</dbReference>
<feature type="transmembrane region" description="Helical" evidence="9">
    <location>
        <begin position="120"/>
        <end position="144"/>
    </location>
</feature>
<dbReference type="PANTHER" id="PTHR33695">
    <property type="entry name" value="LIPOPROTEIN SIGNAL PEPTIDASE"/>
    <property type="match status" value="1"/>
</dbReference>
<keyword evidence="3 9" id="KW-0645">Protease</keyword>
<dbReference type="EMBL" id="JABBNI010000004">
    <property type="protein sequence ID" value="NMM61405.1"/>
    <property type="molecule type" value="Genomic_DNA"/>
</dbReference>
<keyword evidence="4 9" id="KW-0812">Transmembrane</keyword>
<comment type="similarity">
    <text evidence="1 9 11">Belongs to the peptidase A8 family.</text>
</comment>
<dbReference type="PROSITE" id="PS00855">
    <property type="entry name" value="SPASE_II"/>
    <property type="match status" value="1"/>
</dbReference>
<evidence type="ECO:0000256" key="9">
    <source>
        <dbReference type="HAMAP-Rule" id="MF_00161"/>
    </source>
</evidence>
<feature type="transmembrane region" description="Helical" evidence="9">
    <location>
        <begin position="56"/>
        <end position="75"/>
    </location>
</feature>
<evidence type="ECO:0000256" key="3">
    <source>
        <dbReference type="ARBA" id="ARBA00022670"/>
    </source>
</evidence>
<evidence type="ECO:0000313" key="12">
    <source>
        <dbReference type="EMBL" id="NMM61405.1"/>
    </source>
</evidence>
<dbReference type="Proteomes" id="UP000537131">
    <property type="component" value="Unassembled WGS sequence"/>
</dbReference>
<organism evidence="12 13">
    <name type="scientific">Clostridium muellerianum</name>
    <dbReference type="NCBI Taxonomy" id="2716538"/>
    <lineage>
        <taxon>Bacteria</taxon>
        <taxon>Bacillati</taxon>
        <taxon>Bacillota</taxon>
        <taxon>Clostridia</taxon>
        <taxon>Eubacteriales</taxon>
        <taxon>Clostridiaceae</taxon>
        <taxon>Clostridium</taxon>
    </lineage>
</organism>
<protein>
    <recommendedName>
        <fullName evidence="9">Lipoprotein signal peptidase</fullName>
        <ecNumber evidence="9">3.4.23.36</ecNumber>
    </recommendedName>
    <alternativeName>
        <fullName evidence="9">Prolipoprotein signal peptidase</fullName>
    </alternativeName>
    <alternativeName>
        <fullName evidence="9">Signal peptidase II</fullName>
        <shortName evidence="9">SPase II</shortName>
    </alternativeName>
</protein>
<dbReference type="NCBIfam" id="TIGR00077">
    <property type="entry name" value="lspA"/>
    <property type="match status" value="1"/>
</dbReference>
<comment type="function">
    <text evidence="9 10">This protein specifically catalyzes the removal of signal peptides from prolipoproteins.</text>
</comment>
<keyword evidence="6 9" id="KW-0378">Hydrolase</keyword>
<comment type="subcellular location">
    <subcellularLocation>
        <location evidence="9">Cell membrane</location>
        <topology evidence="9">Multi-pass membrane protein</topology>
    </subcellularLocation>
</comment>
<evidence type="ECO:0000256" key="2">
    <source>
        <dbReference type="ARBA" id="ARBA00022475"/>
    </source>
</evidence>
<feature type="active site" evidence="9">
    <location>
        <position position="129"/>
    </location>
</feature>
<comment type="pathway">
    <text evidence="9">Protein modification; lipoprotein biosynthesis (signal peptide cleavage).</text>
</comment>
<comment type="catalytic activity">
    <reaction evidence="9 10">
        <text>Release of signal peptides from bacterial membrane prolipoproteins. Hydrolyzes -Xaa-Yaa-Zaa-|-(S,diacylglyceryl)Cys-, in which Xaa is hydrophobic (preferably Leu), and Yaa (Ala or Ser) and Zaa (Gly or Ala) have small, neutral side chains.</text>
        <dbReference type="EC" id="3.4.23.36"/>
    </reaction>
</comment>
<name>A0A7Y0EF92_9CLOT</name>
<accession>A0A7Y0EF92</accession>
<dbReference type="GO" id="GO:0006508">
    <property type="term" value="P:proteolysis"/>
    <property type="evidence" value="ECO:0007669"/>
    <property type="project" value="UniProtKB-KW"/>
</dbReference>
<evidence type="ECO:0000256" key="1">
    <source>
        <dbReference type="ARBA" id="ARBA00006139"/>
    </source>
</evidence>
<evidence type="ECO:0000256" key="10">
    <source>
        <dbReference type="RuleBase" id="RU000594"/>
    </source>
</evidence>
<dbReference type="AlphaFoldDB" id="A0A7Y0EF92"/>
<evidence type="ECO:0000256" key="6">
    <source>
        <dbReference type="ARBA" id="ARBA00022801"/>
    </source>
</evidence>
<feature type="active site" evidence="9">
    <location>
        <position position="110"/>
    </location>
</feature>
<keyword evidence="5 9" id="KW-0064">Aspartyl protease</keyword>
<sequence length="151" mass="17291">MEFLIIILGLILDRITKLWALKELSQTSGVVIIKDFFGFFYLENRGAAFGILQNKVMLLSIVTSIVMLSIIYYIVKYKPTSKILRISLALIISGAVGNLIDRIFYKYVVDFITVHYKDIYYFPTFNIADTLVVLGTILLAIYLIKEDKYGN</sequence>
<dbReference type="RefSeq" id="WP_169296013.1">
    <property type="nucleotide sequence ID" value="NZ_JABBNI010000004.1"/>
</dbReference>
<dbReference type="PANTHER" id="PTHR33695:SF1">
    <property type="entry name" value="LIPOPROTEIN SIGNAL PEPTIDASE"/>
    <property type="match status" value="1"/>
</dbReference>
<dbReference type="UniPathway" id="UPA00665"/>
<evidence type="ECO:0000256" key="7">
    <source>
        <dbReference type="ARBA" id="ARBA00022989"/>
    </source>
</evidence>
<dbReference type="HAMAP" id="MF_00161">
    <property type="entry name" value="LspA"/>
    <property type="match status" value="1"/>
</dbReference>
<dbReference type="PRINTS" id="PR00781">
    <property type="entry name" value="LIPOSIGPTASE"/>
</dbReference>
<evidence type="ECO:0000256" key="5">
    <source>
        <dbReference type="ARBA" id="ARBA00022750"/>
    </source>
</evidence>
<dbReference type="GO" id="GO:0005886">
    <property type="term" value="C:plasma membrane"/>
    <property type="evidence" value="ECO:0007669"/>
    <property type="project" value="UniProtKB-SubCell"/>
</dbReference>
<dbReference type="Pfam" id="PF01252">
    <property type="entry name" value="Peptidase_A8"/>
    <property type="match status" value="1"/>
</dbReference>
<evidence type="ECO:0000313" key="13">
    <source>
        <dbReference type="Proteomes" id="UP000537131"/>
    </source>
</evidence>
<feature type="transmembrane region" description="Helical" evidence="9">
    <location>
        <begin position="82"/>
        <end position="100"/>
    </location>
</feature>
<keyword evidence="8 9" id="KW-0472">Membrane</keyword>
<gene>
    <name evidence="9 12" type="primary">lspA</name>
    <name evidence="12" type="ORF">HBE96_01555</name>
</gene>
<reference evidence="12 13" key="1">
    <citation type="submission" date="2020-06" db="EMBL/GenBank/DDBJ databases">
        <title>Complete Genome Sequence of Clostridium muelleri sp. nov. P21T, an Acid-Alcohol Producing Acetogen Isolated from Old Hay.</title>
        <authorList>
            <person name="Duncan K.E."/>
            <person name="Tanner R.S."/>
        </authorList>
    </citation>
    <scope>NUCLEOTIDE SEQUENCE [LARGE SCALE GENOMIC DNA]</scope>
    <source>
        <strain evidence="12 13">P21</strain>
    </source>
</reference>
<comment type="caution">
    <text evidence="12">The sequence shown here is derived from an EMBL/GenBank/DDBJ whole genome shotgun (WGS) entry which is preliminary data.</text>
</comment>
<comment type="caution">
    <text evidence="9">Lacks conserved residue(s) required for the propagation of feature annotation.</text>
</comment>
<keyword evidence="2 9" id="KW-1003">Cell membrane</keyword>
<evidence type="ECO:0000256" key="11">
    <source>
        <dbReference type="RuleBase" id="RU004181"/>
    </source>
</evidence>
<keyword evidence="7 9" id="KW-1133">Transmembrane helix</keyword>
<dbReference type="EC" id="3.4.23.36" evidence="9"/>